<dbReference type="Pfam" id="PF13193">
    <property type="entry name" value="AMP-binding_C"/>
    <property type="match status" value="1"/>
</dbReference>
<dbReference type="InterPro" id="IPR025110">
    <property type="entry name" value="AMP-bd_C"/>
</dbReference>
<dbReference type="FunFam" id="1.10.1200.10:FF:000005">
    <property type="entry name" value="Nonribosomal peptide synthetase 1"/>
    <property type="match status" value="1"/>
</dbReference>
<dbReference type="Proteomes" id="UP000195030">
    <property type="component" value="Unassembled WGS sequence"/>
</dbReference>
<dbReference type="Gene3D" id="1.10.1200.10">
    <property type="entry name" value="ACP-like"/>
    <property type="match status" value="1"/>
</dbReference>
<keyword evidence="7" id="KW-0045">Antibiotic biosynthesis</keyword>
<evidence type="ECO:0000256" key="6">
    <source>
        <dbReference type="ARBA" id="ARBA00022840"/>
    </source>
</evidence>
<feature type="compositionally biased region" description="Basic and acidic residues" evidence="8">
    <location>
        <begin position="878"/>
        <end position="891"/>
    </location>
</feature>
<dbReference type="InterPro" id="IPR006162">
    <property type="entry name" value="Ppantetheine_attach_site"/>
</dbReference>
<evidence type="ECO:0000256" key="3">
    <source>
        <dbReference type="ARBA" id="ARBA00022450"/>
    </source>
</evidence>
<dbReference type="GO" id="GO:0005524">
    <property type="term" value="F:ATP binding"/>
    <property type="evidence" value="ECO:0007669"/>
    <property type="project" value="UniProtKB-KW"/>
</dbReference>
<dbReference type="SUPFAM" id="SSF47336">
    <property type="entry name" value="ACP-like"/>
    <property type="match status" value="1"/>
</dbReference>
<dbReference type="InterPro" id="IPR000873">
    <property type="entry name" value="AMP-dep_synth/lig_dom"/>
</dbReference>
<feature type="domain" description="Carrier" evidence="9">
    <location>
        <begin position="899"/>
        <end position="974"/>
    </location>
</feature>
<name>A0A243GPZ1_BACTF</name>
<protein>
    <recommendedName>
        <fullName evidence="9">Carrier domain-containing protein</fullName>
    </recommendedName>
</protein>
<evidence type="ECO:0000313" key="11">
    <source>
        <dbReference type="Proteomes" id="UP000195030"/>
    </source>
</evidence>
<dbReference type="Gene3D" id="2.30.38.10">
    <property type="entry name" value="Luciferase, Domain 3"/>
    <property type="match status" value="1"/>
</dbReference>
<dbReference type="CDD" id="cd19531">
    <property type="entry name" value="LCL_NRPS-like"/>
    <property type="match status" value="2"/>
</dbReference>
<organism evidence="10 11">
    <name type="scientific">Bacillus thuringiensis subsp. finitimus</name>
    <dbReference type="NCBI Taxonomy" id="29337"/>
    <lineage>
        <taxon>Bacteria</taxon>
        <taxon>Bacillati</taxon>
        <taxon>Bacillota</taxon>
        <taxon>Bacilli</taxon>
        <taxon>Bacillales</taxon>
        <taxon>Bacillaceae</taxon>
        <taxon>Bacillus</taxon>
        <taxon>Bacillus cereus group</taxon>
    </lineage>
</organism>
<keyword evidence="6" id="KW-0067">ATP-binding</keyword>
<dbReference type="InterPro" id="IPR045851">
    <property type="entry name" value="AMP-bd_C_sf"/>
</dbReference>
<feature type="non-terminal residue" evidence="10">
    <location>
        <position position="1"/>
    </location>
</feature>
<dbReference type="FunFam" id="2.30.38.10:FF:000001">
    <property type="entry name" value="Non-ribosomal peptide synthetase PvdI"/>
    <property type="match status" value="1"/>
</dbReference>
<dbReference type="SUPFAM" id="SSF56801">
    <property type="entry name" value="Acetyl-CoA synthetase-like"/>
    <property type="match status" value="1"/>
</dbReference>
<dbReference type="Gene3D" id="3.40.50.980">
    <property type="match status" value="2"/>
</dbReference>
<sequence>IKRHETLRTSFYAKEDKIVQKVHAAEDMEFEIEKIDVQSEEEIKERAKEFVNPFDLEKAPLIRVTVLCLKKDRHIMLFDMHHIISDGVSMSILAKEFSQLYAGEALEELKVQYKDYSAWQVKQRENEEFKKQEEYWLKEFSGEIPVLNMYTDYTRPKVKDFRGESISFLLDKKMTGELRRIAKETGSTLYMVLLANINILLSKYSGQDDIVVGSAIAGRNHKDLENIIGMFVNTLAIRTNVDNELDFKEYLKSVKDKVLNAYENQDYQIEELVENIDVNRELNRNPLFDVMFVLQNMDEDNIEVQDLIFKPYDVSYDVEKFDITINAVEESEEINFNISYATSLYKRETIERMIGHFLNIMEGISRNAGIKLKDIEILGESEKCELLVDFNDTVTEYPRGKTIYELFEEQMTKTPDNIAVVAEKKKLTYRELNEKSNSLARILKEKGVGPDVIVGIIAERSIEVIVGIMAILKAGGAYLPIDLESPQGRIKYMIEASKTRIILARNAQKSCNDFGCEVIDLSNECLFSKDSRNLQFSHKSNNLAYVIYTSGTTGNPKGVEVTHRNVVRLVKNTNYIEIKGDDRILQTGSIAFDASTFEIWGALLNGAALHLVSKEIILNANILEKYLTNNKITILWLTSPLFNKLVEDNKGLFKYIKYLLVGGDVVSLKHVIMAREHAENLKVVNGYGPTENTTFSTCYEISQTTKTLPIGKPIANSSAYILDNNNKLVPIGVPGELCVGGDGLAKGYLNNEELTKAKFVENPYKCGEKIYKTGDLARWLPDGNIEFLGRIDTQVKIRGFRIEVDEIERRLLEIEQIEETVVLARGENENKYLCAYYVAEKEYSVAKLRESLNKYLPDYMIPSYFIRVKEMPLTSNGKVDRRSLPEPEGEIHTGSQYEAPRDELENQLATIWINVLKLKNIGINDDFFELGGHSLIATKLVGRIHQELNIQVPLKEIFELRNIKSLSRYIRNSSKRAYQSMGLVGKKDYYAVSSAQKRMYILQEFDKSSIAYNIPIALEIVGDFQIEKVDGIFLDLIERHETLRTTFYSENQEILQRIHNVDELQFNIDKIDISDTSEETRDEKLKGEIKRFIKSFDLEKFPLFRVSIIKLEENKCVMLLDMHHIIADGTSMAILTKEFLTLYANEKLEKLRIQYKDYSTWQQDSKRTLEFKSQEEYWLNEFSGTIPTLNLPTDYSRSEVKSLKGNSIQFILDKEITSSLTKVAKETGSTLYMILLSNINILLSKFSGQEDIVVGTPIAGRNHKDIENVVGMFVNTLAIRTVVKGELTFREYLENVKQKTLKAYENQEYQFEELVDKVGAKRSLNRNPIFDVIFVLQNFEETSMELDGITFRTYDLNNYDNIEKFDMTIETYQSDEELHFKLSYIADLYDKQTIERIAQLLQDLMELTSTIYLDRKICDIELLTNEEKQMYKEEFNYYNSNEFDFSM</sequence>
<dbReference type="SUPFAM" id="SSF52777">
    <property type="entry name" value="CoA-dependent acyltransferases"/>
    <property type="match status" value="4"/>
</dbReference>
<dbReference type="PANTHER" id="PTHR45527:SF1">
    <property type="entry name" value="FATTY ACID SYNTHASE"/>
    <property type="match status" value="1"/>
</dbReference>
<dbReference type="PROSITE" id="PS00455">
    <property type="entry name" value="AMP_BINDING"/>
    <property type="match status" value="1"/>
</dbReference>
<dbReference type="InterPro" id="IPR020845">
    <property type="entry name" value="AMP-binding_CS"/>
</dbReference>
<dbReference type="GO" id="GO:0017000">
    <property type="term" value="P:antibiotic biosynthetic process"/>
    <property type="evidence" value="ECO:0007669"/>
    <property type="project" value="UniProtKB-KW"/>
</dbReference>
<dbReference type="InterPro" id="IPR009081">
    <property type="entry name" value="PP-bd_ACP"/>
</dbReference>
<keyword evidence="4" id="KW-0597">Phosphoprotein</keyword>
<evidence type="ECO:0000313" key="10">
    <source>
        <dbReference type="EMBL" id="OUA09753.1"/>
    </source>
</evidence>
<comment type="cofactor">
    <cofactor evidence="1">
        <name>pantetheine 4'-phosphate</name>
        <dbReference type="ChEBI" id="CHEBI:47942"/>
    </cofactor>
</comment>
<dbReference type="FunFam" id="3.40.50.12780:FF:000012">
    <property type="entry name" value="Non-ribosomal peptide synthetase"/>
    <property type="match status" value="1"/>
</dbReference>
<dbReference type="GO" id="GO:0043041">
    <property type="term" value="P:amino acid activation for nonribosomal peptide biosynthetic process"/>
    <property type="evidence" value="ECO:0007669"/>
    <property type="project" value="TreeGrafter"/>
</dbReference>
<dbReference type="NCBIfam" id="TIGR01733">
    <property type="entry name" value="AA-adenyl-dom"/>
    <property type="match status" value="1"/>
</dbReference>
<dbReference type="PROSITE" id="PS50075">
    <property type="entry name" value="CARRIER"/>
    <property type="match status" value="1"/>
</dbReference>
<dbReference type="PANTHER" id="PTHR45527">
    <property type="entry name" value="NONRIBOSOMAL PEPTIDE SYNTHETASE"/>
    <property type="match status" value="1"/>
</dbReference>
<dbReference type="InterPro" id="IPR010071">
    <property type="entry name" value="AA_adenyl_dom"/>
</dbReference>
<reference evidence="10 11" key="1">
    <citation type="submission" date="2016-10" db="EMBL/GenBank/DDBJ databases">
        <title>Comparative genomics of Bacillus thuringiensis reveals a path to pathogens against multiple invertebrate hosts.</title>
        <authorList>
            <person name="Zheng J."/>
            <person name="Gao Q."/>
            <person name="Liu H."/>
            <person name="Peng D."/>
            <person name="Ruan L."/>
            <person name="Sun M."/>
        </authorList>
    </citation>
    <scope>NUCLEOTIDE SEQUENCE [LARGE SCALE GENOMIC DNA]</scope>
    <source>
        <strain evidence="10">CTC</strain>
    </source>
</reference>
<accession>A0A243GPZ1</accession>
<dbReference type="Gene3D" id="3.30.559.30">
    <property type="entry name" value="Nonribosomal peptide synthetase, condensation domain"/>
    <property type="match status" value="2"/>
</dbReference>
<comment type="caution">
    <text evidence="10">The sequence shown here is derived from an EMBL/GenBank/DDBJ whole genome shotgun (WGS) entry which is preliminary data.</text>
</comment>
<dbReference type="GO" id="GO:0044550">
    <property type="term" value="P:secondary metabolite biosynthetic process"/>
    <property type="evidence" value="ECO:0007669"/>
    <property type="project" value="UniProtKB-ARBA"/>
</dbReference>
<dbReference type="EMBL" id="NFEL01000040">
    <property type="protein sequence ID" value="OUA09753.1"/>
    <property type="molecule type" value="Genomic_DNA"/>
</dbReference>
<dbReference type="GO" id="GO:0031177">
    <property type="term" value="F:phosphopantetheine binding"/>
    <property type="evidence" value="ECO:0007669"/>
    <property type="project" value="TreeGrafter"/>
</dbReference>
<dbReference type="PROSITE" id="PS00012">
    <property type="entry name" value="PHOSPHOPANTETHEINE"/>
    <property type="match status" value="1"/>
</dbReference>
<feature type="region of interest" description="Disordered" evidence="8">
    <location>
        <begin position="877"/>
        <end position="897"/>
    </location>
</feature>
<gene>
    <name evidence="10" type="ORF">BK772_11030</name>
</gene>
<comment type="similarity">
    <text evidence="2">Belongs to the ATP-dependent AMP-binding enzyme family.</text>
</comment>
<dbReference type="Pfam" id="PF00668">
    <property type="entry name" value="Condensation"/>
    <property type="match status" value="2"/>
</dbReference>
<dbReference type="CDD" id="cd12117">
    <property type="entry name" value="A_NRPS_Srf_like"/>
    <property type="match status" value="1"/>
</dbReference>
<dbReference type="Gene3D" id="3.30.559.10">
    <property type="entry name" value="Chloramphenicol acetyltransferase-like domain"/>
    <property type="match status" value="2"/>
</dbReference>
<dbReference type="FunFam" id="3.30.300.30:FF:000010">
    <property type="entry name" value="Enterobactin synthetase component F"/>
    <property type="match status" value="1"/>
</dbReference>
<dbReference type="RefSeq" id="WP_140350469.1">
    <property type="nucleotide sequence ID" value="NZ_NFEL01000040.1"/>
</dbReference>
<keyword evidence="3" id="KW-0596">Phosphopantetheine</keyword>
<dbReference type="GO" id="GO:0008610">
    <property type="term" value="P:lipid biosynthetic process"/>
    <property type="evidence" value="ECO:0007669"/>
    <property type="project" value="UniProtKB-ARBA"/>
</dbReference>
<evidence type="ECO:0000256" key="8">
    <source>
        <dbReference type="SAM" id="MobiDB-lite"/>
    </source>
</evidence>
<dbReference type="Gene3D" id="3.30.300.30">
    <property type="match status" value="1"/>
</dbReference>
<dbReference type="InterPro" id="IPR036736">
    <property type="entry name" value="ACP-like_sf"/>
</dbReference>
<dbReference type="InterPro" id="IPR001242">
    <property type="entry name" value="Condensation_dom"/>
</dbReference>
<evidence type="ECO:0000256" key="4">
    <source>
        <dbReference type="ARBA" id="ARBA00022553"/>
    </source>
</evidence>
<dbReference type="GO" id="GO:0003824">
    <property type="term" value="F:catalytic activity"/>
    <property type="evidence" value="ECO:0007669"/>
    <property type="project" value="InterPro"/>
</dbReference>
<dbReference type="InterPro" id="IPR023213">
    <property type="entry name" value="CAT-like_dom_sf"/>
</dbReference>
<keyword evidence="5" id="KW-0547">Nucleotide-binding</keyword>
<dbReference type="GO" id="GO:0005829">
    <property type="term" value="C:cytosol"/>
    <property type="evidence" value="ECO:0007669"/>
    <property type="project" value="TreeGrafter"/>
</dbReference>
<dbReference type="Pfam" id="PF00501">
    <property type="entry name" value="AMP-binding"/>
    <property type="match status" value="1"/>
</dbReference>
<dbReference type="Pfam" id="PF00550">
    <property type="entry name" value="PP-binding"/>
    <property type="match status" value="1"/>
</dbReference>
<dbReference type="FunFam" id="3.40.50.980:FF:000001">
    <property type="entry name" value="Non-ribosomal peptide synthetase"/>
    <property type="match status" value="1"/>
</dbReference>
<evidence type="ECO:0000259" key="9">
    <source>
        <dbReference type="PROSITE" id="PS50075"/>
    </source>
</evidence>
<evidence type="ECO:0000256" key="5">
    <source>
        <dbReference type="ARBA" id="ARBA00022741"/>
    </source>
</evidence>
<evidence type="ECO:0000256" key="1">
    <source>
        <dbReference type="ARBA" id="ARBA00001957"/>
    </source>
</evidence>
<evidence type="ECO:0000256" key="7">
    <source>
        <dbReference type="ARBA" id="ARBA00023194"/>
    </source>
</evidence>
<proteinExistence type="inferred from homology"/>
<evidence type="ECO:0000256" key="2">
    <source>
        <dbReference type="ARBA" id="ARBA00006432"/>
    </source>
</evidence>